<accession>A0A5S4X5X0</accession>
<reference evidence="3 4" key="1">
    <citation type="submission" date="2019-08" db="EMBL/GenBank/DDBJ databases">
        <title>Bradyrhizobium hipponensis sp. nov., a rhizobium isolated from a Lupinus angustifolius root nodule in Tunisia.</title>
        <authorList>
            <person name="Off K."/>
            <person name="Rejili M."/>
            <person name="Mars M."/>
            <person name="Brachmann A."/>
            <person name="Marin M."/>
        </authorList>
    </citation>
    <scope>NUCLEOTIDE SEQUENCE [LARGE SCALE GENOMIC DNA]</scope>
    <source>
        <strain evidence="3 4">CTAW11</strain>
    </source>
</reference>
<proteinExistence type="predicted"/>
<evidence type="ECO:0000313" key="4">
    <source>
        <dbReference type="Proteomes" id="UP000324853"/>
    </source>
</evidence>
<evidence type="ECO:0000256" key="2">
    <source>
        <dbReference type="SAM" id="MobiDB-lite"/>
    </source>
</evidence>
<keyword evidence="4" id="KW-1185">Reference proteome</keyword>
<dbReference type="OrthoDB" id="8265539at2"/>
<name>A0A5S4X5X0_9BRAD</name>
<dbReference type="AlphaFoldDB" id="A0A5S4X5X0"/>
<feature type="coiled-coil region" evidence="1">
    <location>
        <begin position="35"/>
        <end position="97"/>
    </location>
</feature>
<evidence type="ECO:0000256" key="1">
    <source>
        <dbReference type="SAM" id="Coils"/>
    </source>
</evidence>
<organism evidence="3 4">
    <name type="scientific">Bradyrhizobium cytisi</name>
    <dbReference type="NCBI Taxonomy" id="515489"/>
    <lineage>
        <taxon>Bacteria</taxon>
        <taxon>Pseudomonadati</taxon>
        <taxon>Pseudomonadota</taxon>
        <taxon>Alphaproteobacteria</taxon>
        <taxon>Hyphomicrobiales</taxon>
        <taxon>Nitrobacteraceae</taxon>
        <taxon>Bradyrhizobium</taxon>
    </lineage>
</organism>
<evidence type="ECO:0000313" key="3">
    <source>
        <dbReference type="EMBL" id="TYL87796.1"/>
    </source>
</evidence>
<protein>
    <submittedName>
        <fullName evidence="3">Uncharacterized protein</fullName>
    </submittedName>
</protein>
<dbReference type="Proteomes" id="UP000324853">
    <property type="component" value="Unassembled WGS sequence"/>
</dbReference>
<comment type="caution">
    <text evidence="3">The sequence shown here is derived from an EMBL/GenBank/DDBJ whole genome shotgun (WGS) entry which is preliminary data.</text>
</comment>
<dbReference type="RefSeq" id="WP_148749317.1">
    <property type="nucleotide sequence ID" value="NZ_VSSR01000006.1"/>
</dbReference>
<gene>
    <name evidence="3" type="ORF">FXB38_03180</name>
</gene>
<dbReference type="EMBL" id="VSSR01000006">
    <property type="protein sequence ID" value="TYL87796.1"/>
    <property type="molecule type" value="Genomic_DNA"/>
</dbReference>
<keyword evidence="1" id="KW-0175">Coiled coil</keyword>
<sequence>MTMFRGKPGQQAEEVHELPQPEQPAQRAPAVREKLECALGALVELEEQVAEYALDAAERKPGAADKLSGHRAKIAAAQTAADELRSALRLAEKLDRKNQVAAATRMRSEQLEVFTKEMTEREKAMDVVLKAGAEMAAAYGRYSEATLRVLAAVPVGTAVPMMSIGSEGFGGPAFGTLERLILAEFYRLAPERSDGVGRFVVPFAKPSSEQFRGNAGAIRPGIEELRDADAAIVADISKQIDKLNDEAMRAAGISTDDRKHAA</sequence>
<feature type="region of interest" description="Disordered" evidence="2">
    <location>
        <begin position="1"/>
        <end position="30"/>
    </location>
</feature>